<accession>A0A165HM89</accession>
<evidence type="ECO:0008006" key="3">
    <source>
        <dbReference type="Google" id="ProtNLM"/>
    </source>
</evidence>
<dbReference type="Pfam" id="PF09729">
    <property type="entry name" value="Gti1_Pac2"/>
    <property type="match status" value="1"/>
</dbReference>
<sequence length="329" mass="36828">MFYVPGSDHQRPTHSRLHLRDARDAQVVLEAVRLGILQIVSRRLNDAERSAYIRSGSVFVWEESDDELGLKRWTDGRFWSQSRMREPFLFYEERVNDRVPNEPRTRAGSNAETFRFVDSQASIPTAGGRASTTPGLIKQTYSAFVHNTGPGAKPRKWHLTAYLTYADVSTLPTIDLDPTLRAIIIPPSMYRSAKARSRQVDLENTYAADSSRAGMAASPVRLASPYPQVPSGYPTSPATPAPHAFGLDYQAHMQAQQSPQVVARYPYAQVPMQSPMPQHQHVQAQAQYPVGQYAAQQYPASMSAAERAAQDRLAEDQRVISMLNSRTHM</sequence>
<dbReference type="InParanoid" id="A0A165HM89"/>
<proteinExistence type="predicted"/>
<keyword evidence="2" id="KW-1185">Reference proteome</keyword>
<dbReference type="PANTHER" id="PTHR28027">
    <property type="entry name" value="TRANSCRIPTIONAL REGULATOR MIT1"/>
    <property type="match status" value="1"/>
</dbReference>
<dbReference type="EMBL" id="KV426013">
    <property type="protein sequence ID" value="KZV92178.1"/>
    <property type="molecule type" value="Genomic_DNA"/>
</dbReference>
<dbReference type="InterPro" id="IPR018608">
    <property type="entry name" value="Gti1/Pac2"/>
</dbReference>
<protein>
    <recommendedName>
        <fullName evidence="3">Gti1/Pac2 family-domain-containing protein</fullName>
    </recommendedName>
</protein>
<dbReference type="Proteomes" id="UP000077266">
    <property type="component" value="Unassembled WGS sequence"/>
</dbReference>
<reference evidence="1 2" key="1">
    <citation type="journal article" date="2016" name="Mol. Biol. Evol.">
        <title>Comparative Genomics of Early-Diverging Mushroom-Forming Fungi Provides Insights into the Origins of Lignocellulose Decay Capabilities.</title>
        <authorList>
            <person name="Nagy L.G."/>
            <person name="Riley R."/>
            <person name="Tritt A."/>
            <person name="Adam C."/>
            <person name="Daum C."/>
            <person name="Floudas D."/>
            <person name="Sun H."/>
            <person name="Yadav J.S."/>
            <person name="Pangilinan J."/>
            <person name="Larsson K.H."/>
            <person name="Matsuura K."/>
            <person name="Barry K."/>
            <person name="Labutti K."/>
            <person name="Kuo R."/>
            <person name="Ohm R.A."/>
            <person name="Bhattacharya S.S."/>
            <person name="Shirouzu T."/>
            <person name="Yoshinaga Y."/>
            <person name="Martin F.M."/>
            <person name="Grigoriev I.V."/>
            <person name="Hibbett D.S."/>
        </authorList>
    </citation>
    <scope>NUCLEOTIDE SEQUENCE [LARGE SCALE GENOMIC DNA]</scope>
    <source>
        <strain evidence="1 2">HHB12029</strain>
    </source>
</reference>
<evidence type="ECO:0000313" key="1">
    <source>
        <dbReference type="EMBL" id="KZV92178.1"/>
    </source>
</evidence>
<dbReference type="AlphaFoldDB" id="A0A165HM89"/>
<name>A0A165HM89_EXIGL</name>
<dbReference type="OrthoDB" id="5572844at2759"/>
<evidence type="ECO:0000313" key="2">
    <source>
        <dbReference type="Proteomes" id="UP000077266"/>
    </source>
</evidence>
<dbReference type="PANTHER" id="PTHR28027:SF1">
    <property type="entry name" value="CAMP INDEPENDENT REGULATORY PROTEIN (AFU_ORTHOLOGUE AFUA_3G09640)"/>
    <property type="match status" value="1"/>
</dbReference>
<gene>
    <name evidence="1" type="ORF">EXIGLDRAFT_675436</name>
</gene>
<dbReference type="GO" id="GO:0003677">
    <property type="term" value="F:DNA binding"/>
    <property type="evidence" value="ECO:0007669"/>
    <property type="project" value="TreeGrafter"/>
</dbReference>
<organism evidence="1 2">
    <name type="scientific">Exidia glandulosa HHB12029</name>
    <dbReference type="NCBI Taxonomy" id="1314781"/>
    <lineage>
        <taxon>Eukaryota</taxon>
        <taxon>Fungi</taxon>
        <taxon>Dikarya</taxon>
        <taxon>Basidiomycota</taxon>
        <taxon>Agaricomycotina</taxon>
        <taxon>Agaricomycetes</taxon>
        <taxon>Auriculariales</taxon>
        <taxon>Exidiaceae</taxon>
        <taxon>Exidia</taxon>
    </lineage>
</organism>